<dbReference type="EMBL" id="NEVL01000006">
    <property type="protein sequence ID" value="OZI28930.1"/>
    <property type="molecule type" value="Genomic_DNA"/>
</dbReference>
<evidence type="ECO:0000313" key="2">
    <source>
        <dbReference type="Proteomes" id="UP000217005"/>
    </source>
</evidence>
<dbReference type="OrthoDB" id="9099312at2"/>
<dbReference type="AlphaFoldDB" id="A0A261RWG9"/>
<sequence>MRFFFRDSHAYPGCPVRVQSAGAHTGAAAPIVAEFADGTGALGSGMLMPDGELWLDLDAYDTAKGHRVAPHRWALVRVAVMGDSADGEWKVARRLTPQT</sequence>
<dbReference type="RefSeq" id="WP_094828856.1">
    <property type="nucleotide sequence ID" value="NZ_NEVL01000006.1"/>
</dbReference>
<name>A0A261RWG9_9BORD</name>
<evidence type="ECO:0000313" key="1">
    <source>
        <dbReference type="EMBL" id="OZI28930.1"/>
    </source>
</evidence>
<accession>A0A261RWG9</accession>
<organism evidence="1 2">
    <name type="scientific">Bordetella genomosp. 1</name>
    <dbReference type="NCBI Taxonomy" id="1395607"/>
    <lineage>
        <taxon>Bacteria</taxon>
        <taxon>Pseudomonadati</taxon>
        <taxon>Pseudomonadota</taxon>
        <taxon>Betaproteobacteria</taxon>
        <taxon>Burkholderiales</taxon>
        <taxon>Alcaligenaceae</taxon>
        <taxon>Bordetella</taxon>
    </lineage>
</organism>
<reference evidence="1 2" key="1">
    <citation type="submission" date="2017-05" db="EMBL/GenBank/DDBJ databases">
        <title>Complete and WGS of Bordetella genogroups.</title>
        <authorList>
            <person name="Spilker T."/>
            <person name="LiPuma J."/>
        </authorList>
    </citation>
    <scope>NUCLEOTIDE SEQUENCE [LARGE SCALE GENOMIC DNA]</scope>
    <source>
        <strain evidence="1 2">AU17610</strain>
    </source>
</reference>
<protein>
    <submittedName>
        <fullName evidence="1">Uncharacterized protein</fullName>
    </submittedName>
</protein>
<comment type="caution">
    <text evidence="1">The sequence shown here is derived from an EMBL/GenBank/DDBJ whole genome shotgun (WGS) entry which is preliminary data.</text>
</comment>
<gene>
    <name evidence="1" type="ORF">CEG14_23700</name>
</gene>
<dbReference type="Proteomes" id="UP000217005">
    <property type="component" value="Unassembled WGS sequence"/>
</dbReference>
<proteinExistence type="predicted"/>